<gene>
    <name evidence="3" type="ORF">GCM10023195_76320</name>
</gene>
<keyword evidence="4" id="KW-1185">Reference proteome</keyword>
<dbReference type="InterPro" id="IPR003594">
    <property type="entry name" value="HATPase_dom"/>
</dbReference>
<evidence type="ECO:0000313" key="3">
    <source>
        <dbReference type="EMBL" id="GAA4617129.1"/>
    </source>
</evidence>
<keyword evidence="1" id="KW-0723">Serine/threonine-protein kinase</keyword>
<dbReference type="PANTHER" id="PTHR35526:SF3">
    <property type="entry name" value="ANTI-SIGMA-F FACTOR RSBW"/>
    <property type="match status" value="1"/>
</dbReference>
<dbReference type="InterPro" id="IPR050267">
    <property type="entry name" value="Anti-sigma-factor_SerPK"/>
</dbReference>
<proteinExistence type="predicted"/>
<keyword evidence="1" id="KW-0418">Kinase</keyword>
<dbReference type="InterPro" id="IPR036890">
    <property type="entry name" value="HATPase_C_sf"/>
</dbReference>
<sequence length="185" mass="19719">MSTTRGSSPDGEVGATGFQPSVAIARAKWLARSGRFRVRRPGTLYWRRRFPGTAEHISHARGFIRFLLADSAAAFDAAWVVGELATNAVRHSRSGSADGAFTVEVMRWGRFAQIQVTDAGGGCGPVLPRADAETVVARGEPPPESGLGLCGVGALARRFGTYRQPDGSRVVWARLPSDPFPEPAG</sequence>
<organism evidence="3 4">
    <name type="scientific">Actinoallomurus liliacearum</name>
    <dbReference type="NCBI Taxonomy" id="1080073"/>
    <lineage>
        <taxon>Bacteria</taxon>
        <taxon>Bacillati</taxon>
        <taxon>Actinomycetota</taxon>
        <taxon>Actinomycetes</taxon>
        <taxon>Streptosporangiales</taxon>
        <taxon>Thermomonosporaceae</taxon>
        <taxon>Actinoallomurus</taxon>
    </lineage>
</organism>
<protein>
    <recommendedName>
        <fullName evidence="2">Histidine kinase/HSP90-like ATPase domain-containing protein</fullName>
    </recommendedName>
</protein>
<feature type="domain" description="Histidine kinase/HSP90-like ATPase" evidence="2">
    <location>
        <begin position="51"/>
        <end position="172"/>
    </location>
</feature>
<dbReference type="PANTHER" id="PTHR35526">
    <property type="entry name" value="ANTI-SIGMA-F FACTOR RSBW-RELATED"/>
    <property type="match status" value="1"/>
</dbReference>
<accession>A0ABP8TZW3</accession>
<name>A0ABP8TZW3_9ACTN</name>
<comment type="caution">
    <text evidence="3">The sequence shown here is derived from an EMBL/GenBank/DDBJ whole genome shotgun (WGS) entry which is preliminary data.</text>
</comment>
<reference evidence="4" key="1">
    <citation type="journal article" date="2019" name="Int. J. Syst. Evol. Microbiol.">
        <title>The Global Catalogue of Microorganisms (GCM) 10K type strain sequencing project: providing services to taxonomists for standard genome sequencing and annotation.</title>
        <authorList>
            <consortium name="The Broad Institute Genomics Platform"/>
            <consortium name="The Broad Institute Genome Sequencing Center for Infectious Disease"/>
            <person name="Wu L."/>
            <person name="Ma J."/>
        </authorList>
    </citation>
    <scope>NUCLEOTIDE SEQUENCE [LARGE SCALE GENOMIC DNA]</scope>
    <source>
        <strain evidence="4">JCM 17938</strain>
    </source>
</reference>
<dbReference type="RefSeq" id="WP_345365378.1">
    <property type="nucleotide sequence ID" value="NZ_BAABHJ010000039.1"/>
</dbReference>
<dbReference type="SUPFAM" id="SSF55874">
    <property type="entry name" value="ATPase domain of HSP90 chaperone/DNA topoisomerase II/histidine kinase"/>
    <property type="match status" value="1"/>
</dbReference>
<keyword evidence="1" id="KW-0808">Transferase</keyword>
<dbReference type="Pfam" id="PF13581">
    <property type="entry name" value="HATPase_c_2"/>
    <property type="match status" value="1"/>
</dbReference>
<dbReference type="CDD" id="cd16936">
    <property type="entry name" value="HATPase_RsbW-like"/>
    <property type="match status" value="1"/>
</dbReference>
<dbReference type="Gene3D" id="3.30.565.10">
    <property type="entry name" value="Histidine kinase-like ATPase, C-terminal domain"/>
    <property type="match status" value="1"/>
</dbReference>
<evidence type="ECO:0000259" key="2">
    <source>
        <dbReference type="Pfam" id="PF13581"/>
    </source>
</evidence>
<dbReference type="Proteomes" id="UP001500212">
    <property type="component" value="Unassembled WGS sequence"/>
</dbReference>
<evidence type="ECO:0000256" key="1">
    <source>
        <dbReference type="ARBA" id="ARBA00022527"/>
    </source>
</evidence>
<dbReference type="EMBL" id="BAABHJ010000039">
    <property type="protein sequence ID" value="GAA4617129.1"/>
    <property type="molecule type" value="Genomic_DNA"/>
</dbReference>
<evidence type="ECO:0000313" key="4">
    <source>
        <dbReference type="Proteomes" id="UP001500212"/>
    </source>
</evidence>